<dbReference type="Proteomes" id="UP001331561">
    <property type="component" value="Unassembled WGS sequence"/>
</dbReference>
<accession>A0ABU6K7Z4</accession>
<protein>
    <submittedName>
        <fullName evidence="2">Glycosyltransferase family 4 protein</fullName>
        <ecNumber evidence="2">2.4.-.-</ecNumber>
    </submittedName>
</protein>
<dbReference type="EC" id="2.4.-.-" evidence="2"/>
<name>A0ABU6K7Z4_9RHOO</name>
<dbReference type="GO" id="GO:0016757">
    <property type="term" value="F:glycosyltransferase activity"/>
    <property type="evidence" value="ECO:0007669"/>
    <property type="project" value="UniProtKB-KW"/>
</dbReference>
<dbReference type="InterPro" id="IPR028098">
    <property type="entry name" value="Glyco_trans_4-like_N"/>
</dbReference>
<evidence type="ECO:0000259" key="1">
    <source>
        <dbReference type="Pfam" id="PF13579"/>
    </source>
</evidence>
<evidence type="ECO:0000313" key="2">
    <source>
        <dbReference type="EMBL" id="MEC5387835.1"/>
    </source>
</evidence>
<gene>
    <name evidence="2" type="ORF">VVD49_19035</name>
</gene>
<keyword evidence="2" id="KW-0328">Glycosyltransferase</keyword>
<evidence type="ECO:0000313" key="3">
    <source>
        <dbReference type="Proteomes" id="UP001331561"/>
    </source>
</evidence>
<organism evidence="2 3">
    <name type="scientific">Uliginosibacterium silvisoli</name>
    <dbReference type="NCBI Taxonomy" id="3114758"/>
    <lineage>
        <taxon>Bacteria</taxon>
        <taxon>Pseudomonadati</taxon>
        <taxon>Pseudomonadota</taxon>
        <taxon>Betaproteobacteria</taxon>
        <taxon>Rhodocyclales</taxon>
        <taxon>Zoogloeaceae</taxon>
        <taxon>Uliginosibacterium</taxon>
    </lineage>
</organism>
<dbReference type="Gene3D" id="3.40.50.2000">
    <property type="entry name" value="Glycogen Phosphorylase B"/>
    <property type="match status" value="2"/>
</dbReference>
<keyword evidence="3" id="KW-1185">Reference proteome</keyword>
<dbReference type="SUPFAM" id="SSF53756">
    <property type="entry name" value="UDP-Glycosyltransferase/glycogen phosphorylase"/>
    <property type="match status" value="1"/>
</dbReference>
<dbReference type="EMBL" id="JAYXHS010000004">
    <property type="protein sequence ID" value="MEC5387835.1"/>
    <property type="molecule type" value="Genomic_DNA"/>
</dbReference>
<comment type="caution">
    <text evidence="2">The sequence shown here is derived from an EMBL/GenBank/DDBJ whole genome shotgun (WGS) entry which is preliminary data.</text>
</comment>
<reference evidence="2 3" key="1">
    <citation type="submission" date="2024-01" db="EMBL/GenBank/DDBJ databases">
        <title>Uliginosibacterium soil sp. nov.</title>
        <authorList>
            <person name="Lv Y."/>
        </authorList>
    </citation>
    <scope>NUCLEOTIDE SEQUENCE [LARGE SCALE GENOMIC DNA]</scope>
    <source>
        <strain evidence="2 3">H3</strain>
    </source>
</reference>
<feature type="domain" description="Glycosyltransferase subfamily 4-like N-terminal" evidence="1">
    <location>
        <begin position="15"/>
        <end position="182"/>
    </location>
</feature>
<dbReference type="CDD" id="cd03801">
    <property type="entry name" value="GT4_PimA-like"/>
    <property type="match status" value="1"/>
</dbReference>
<dbReference type="PANTHER" id="PTHR12526">
    <property type="entry name" value="GLYCOSYLTRANSFERASE"/>
    <property type="match status" value="1"/>
</dbReference>
<dbReference type="Pfam" id="PF13692">
    <property type="entry name" value="Glyco_trans_1_4"/>
    <property type="match status" value="1"/>
</dbReference>
<keyword evidence="2" id="KW-0808">Transferase</keyword>
<proteinExistence type="predicted"/>
<dbReference type="Pfam" id="PF13579">
    <property type="entry name" value="Glyco_trans_4_4"/>
    <property type="match status" value="1"/>
</dbReference>
<dbReference type="RefSeq" id="WP_327600809.1">
    <property type="nucleotide sequence ID" value="NZ_JAYXHS010000004.1"/>
</dbReference>
<sequence>MKRRWLFIDSAKGFGGHEVMLLRLMQEISAQGHVQPRLLARSNTPLAEKGQEWLSDHRLADPAAPAAPGKILGRLRTLWDQARAIIAAIRHEQPDLCIVANGHLGYLETVLATRLSGCRCIVYVPLVDSFSTMGYRHAWLKDAVVRNLLAKLPHGWITITPDQARSFQAWARPSGPVACLPNAVAPAIEQAGADTADQPVRALSKPLRVLVFGRLDALQKGLDMLMAYLGARPELVGKLVVSIVGDGPYLSRLESLRSRSRALEQLVQLAPWANTLDTLTAHDVLLLPSRFEGVPLVMLEAMALGLPVVASDIPGTRAYLDERNLFAVGDLATGFEAVLRMQDPACRAEQIARNRLSFSRHCSGRAFGLAVAQLVENLSEEVPATVVAASVTAADASS</sequence>